<dbReference type="PANTHER" id="PTHR32322">
    <property type="entry name" value="INNER MEMBRANE TRANSPORTER"/>
    <property type="match status" value="1"/>
</dbReference>
<keyword evidence="10" id="KW-1185">Reference proteome</keyword>
<keyword evidence="3" id="KW-1003">Cell membrane</keyword>
<keyword evidence="5 7" id="KW-1133">Transmembrane helix</keyword>
<dbReference type="EMBL" id="RBZM01000001">
    <property type="protein sequence ID" value="RKP58110.1"/>
    <property type="molecule type" value="Genomic_DNA"/>
</dbReference>
<feature type="transmembrane region" description="Helical" evidence="7">
    <location>
        <begin position="73"/>
        <end position="90"/>
    </location>
</feature>
<dbReference type="GO" id="GO:0005886">
    <property type="term" value="C:plasma membrane"/>
    <property type="evidence" value="ECO:0007669"/>
    <property type="project" value="UniProtKB-SubCell"/>
</dbReference>
<name>A0A494Y605_9BACL</name>
<comment type="similarity">
    <text evidence="2">Belongs to the EamA transporter family.</text>
</comment>
<dbReference type="InterPro" id="IPR000620">
    <property type="entry name" value="EamA_dom"/>
</dbReference>
<sequence length="316" mass="34209">MNNRPSLKLAYLSAVINAVIIGFSFLFTKMALDRALPLDTLMYRFAVSFALLSIPIACGWIKLNYRGKPLSKVLWLATMYPLGFFTLQAYGLKQATSAEGGILYAFTPIVTMILASVFLKEATTIMQKLSTFLSVFGVVFIFMMKGGGIDPSNLMGLFLLFLTCVAFAGYSVLARSLLKIFSPMELVYLTSGIGFLFFLVVSIINHAAAGTLDLLFAPLSSLTFDLSILYMGGMASLVTALLANYALSKIEASKISVFSNLSTIVSLTAGAMFLDEKNTVYHVVGSLLIIAGVLGTNRFGRRKAAKPVFTAECTEA</sequence>
<evidence type="ECO:0000256" key="2">
    <source>
        <dbReference type="ARBA" id="ARBA00007362"/>
    </source>
</evidence>
<feature type="transmembrane region" description="Helical" evidence="7">
    <location>
        <begin position="186"/>
        <end position="208"/>
    </location>
</feature>
<feature type="transmembrane region" description="Helical" evidence="7">
    <location>
        <begin position="41"/>
        <end position="61"/>
    </location>
</feature>
<accession>A0A494Y605</accession>
<dbReference type="InterPro" id="IPR037185">
    <property type="entry name" value="EmrE-like"/>
</dbReference>
<feature type="transmembrane region" description="Helical" evidence="7">
    <location>
        <begin position="155"/>
        <end position="174"/>
    </location>
</feature>
<keyword evidence="4 7" id="KW-0812">Transmembrane</keyword>
<comment type="subcellular location">
    <subcellularLocation>
        <location evidence="1">Cell membrane</location>
        <topology evidence="1">Multi-pass membrane protein</topology>
    </subcellularLocation>
</comment>
<evidence type="ECO:0000313" key="10">
    <source>
        <dbReference type="Proteomes" id="UP000282076"/>
    </source>
</evidence>
<evidence type="ECO:0000256" key="1">
    <source>
        <dbReference type="ARBA" id="ARBA00004651"/>
    </source>
</evidence>
<dbReference type="Gene3D" id="1.10.3730.20">
    <property type="match status" value="1"/>
</dbReference>
<feature type="domain" description="EamA" evidence="8">
    <location>
        <begin position="9"/>
        <end position="142"/>
    </location>
</feature>
<feature type="transmembrane region" description="Helical" evidence="7">
    <location>
        <begin position="255"/>
        <end position="274"/>
    </location>
</feature>
<dbReference type="Pfam" id="PF00892">
    <property type="entry name" value="EamA"/>
    <property type="match status" value="2"/>
</dbReference>
<keyword evidence="6 7" id="KW-0472">Membrane</keyword>
<evidence type="ECO:0000256" key="5">
    <source>
        <dbReference type="ARBA" id="ARBA00022989"/>
    </source>
</evidence>
<dbReference type="InterPro" id="IPR050638">
    <property type="entry name" value="AA-Vitamin_Transporters"/>
</dbReference>
<evidence type="ECO:0000256" key="4">
    <source>
        <dbReference type="ARBA" id="ARBA00022692"/>
    </source>
</evidence>
<feature type="transmembrane region" description="Helical" evidence="7">
    <location>
        <begin position="102"/>
        <end position="119"/>
    </location>
</feature>
<comment type="caution">
    <text evidence="9">The sequence shown here is derived from an EMBL/GenBank/DDBJ whole genome shotgun (WGS) entry which is preliminary data.</text>
</comment>
<evidence type="ECO:0000313" key="9">
    <source>
        <dbReference type="EMBL" id="RKP58110.1"/>
    </source>
</evidence>
<dbReference type="RefSeq" id="WP_120973901.1">
    <property type="nucleotide sequence ID" value="NZ_RBZM01000001.1"/>
</dbReference>
<dbReference type="AlphaFoldDB" id="A0A494Y605"/>
<feature type="domain" description="EamA" evidence="8">
    <location>
        <begin position="155"/>
        <end position="297"/>
    </location>
</feature>
<dbReference type="OrthoDB" id="1682095at2"/>
<evidence type="ECO:0000256" key="6">
    <source>
        <dbReference type="ARBA" id="ARBA00023136"/>
    </source>
</evidence>
<reference evidence="9 10" key="1">
    <citation type="submission" date="2018-10" db="EMBL/GenBank/DDBJ databases">
        <title>Cohnella sp. M2MS4P-1, whole genome shotgun sequence.</title>
        <authorList>
            <person name="Tuo L."/>
        </authorList>
    </citation>
    <scope>NUCLEOTIDE SEQUENCE [LARGE SCALE GENOMIC DNA]</scope>
    <source>
        <strain evidence="9 10">M2MS4P-1</strain>
    </source>
</reference>
<dbReference type="Proteomes" id="UP000282076">
    <property type="component" value="Unassembled WGS sequence"/>
</dbReference>
<proteinExistence type="inferred from homology"/>
<feature type="transmembrane region" description="Helical" evidence="7">
    <location>
        <begin position="131"/>
        <end position="149"/>
    </location>
</feature>
<feature type="transmembrane region" description="Helical" evidence="7">
    <location>
        <begin position="9"/>
        <end position="29"/>
    </location>
</feature>
<evidence type="ECO:0000256" key="3">
    <source>
        <dbReference type="ARBA" id="ARBA00022475"/>
    </source>
</evidence>
<feature type="transmembrane region" description="Helical" evidence="7">
    <location>
        <begin position="228"/>
        <end position="248"/>
    </location>
</feature>
<organism evidence="9 10">
    <name type="scientific">Cohnella endophytica</name>
    <dbReference type="NCBI Taxonomy" id="2419778"/>
    <lineage>
        <taxon>Bacteria</taxon>
        <taxon>Bacillati</taxon>
        <taxon>Bacillota</taxon>
        <taxon>Bacilli</taxon>
        <taxon>Bacillales</taxon>
        <taxon>Paenibacillaceae</taxon>
        <taxon>Cohnella</taxon>
    </lineage>
</organism>
<feature type="transmembrane region" description="Helical" evidence="7">
    <location>
        <begin position="280"/>
        <end position="297"/>
    </location>
</feature>
<gene>
    <name evidence="9" type="ORF">D7Z26_00980</name>
</gene>
<dbReference type="SUPFAM" id="SSF103481">
    <property type="entry name" value="Multidrug resistance efflux transporter EmrE"/>
    <property type="match status" value="2"/>
</dbReference>
<evidence type="ECO:0000259" key="8">
    <source>
        <dbReference type="Pfam" id="PF00892"/>
    </source>
</evidence>
<evidence type="ECO:0000256" key="7">
    <source>
        <dbReference type="SAM" id="Phobius"/>
    </source>
</evidence>
<dbReference type="PANTHER" id="PTHR32322:SF18">
    <property type="entry name" value="S-ADENOSYLMETHIONINE_S-ADENOSYLHOMOCYSTEINE TRANSPORTER"/>
    <property type="match status" value="1"/>
</dbReference>
<protein>
    <submittedName>
        <fullName evidence="9">DMT family transporter</fullName>
    </submittedName>
</protein>